<dbReference type="InterPro" id="IPR017941">
    <property type="entry name" value="Rieske_2Fe-2S"/>
</dbReference>
<keyword evidence="2" id="KW-0479">Metal-binding</keyword>
<evidence type="ECO:0000259" key="6">
    <source>
        <dbReference type="PROSITE" id="PS51296"/>
    </source>
</evidence>
<accession>A0ABX0WMS2</accession>
<organism evidence="7 8">
    <name type="scientific">Paenalcaligenes hominis</name>
    <dbReference type="NCBI Taxonomy" id="643674"/>
    <lineage>
        <taxon>Bacteria</taxon>
        <taxon>Pseudomonadati</taxon>
        <taxon>Pseudomonadota</taxon>
        <taxon>Betaproteobacteria</taxon>
        <taxon>Burkholderiales</taxon>
        <taxon>Alcaligenaceae</taxon>
        <taxon>Paenalcaligenes</taxon>
    </lineage>
</organism>
<evidence type="ECO:0000313" key="7">
    <source>
        <dbReference type="EMBL" id="NJB64543.1"/>
    </source>
</evidence>
<dbReference type="Proteomes" id="UP000783934">
    <property type="component" value="Unassembled WGS sequence"/>
</dbReference>
<dbReference type="Pfam" id="PF00355">
    <property type="entry name" value="Rieske"/>
    <property type="match status" value="1"/>
</dbReference>
<keyword evidence="1" id="KW-0001">2Fe-2S</keyword>
<dbReference type="PANTHER" id="PTHR21266:SF60">
    <property type="entry name" value="3-KETOSTEROID-9-ALPHA-MONOOXYGENASE, OXYGENASE COMPONENT"/>
    <property type="match status" value="1"/>
</dbReference>
<dbReference type="SUPFAM" id="SSF50022">
    <property type="entry name" value="ISP domain"/>
    <property type="match status" value="1"/>
</dbReference>
<proteinExistence type="predicted"/>
<dbReference type="EC" id="1.14.13.82" evidence="7"/>
<dbReference type="InterPro" id="IPR044043">
    <property type="entry name" value="VanA_C_cat"/>
</dbReference>
<evidence type="ECO:0000256" key="4">
    <source>
        <dbReference type="ARBA" id="ARBA00023004"/>
    </source>
</evidence>
<dbReference type="EMBL" id="JAATIZ010000001">
    <property type="protein sequence ID" value="NJB64543.1"/>
    <property type="molecule type" value="Genomic_DNA"/>
</dbReference>
<keyword evidence="8" id="KW-1185">Reference proteome</keyword>
<gene>
    <name evidence="7" type="ORF">GGR41_000764</name>
</gene>
<dbReference type="GO" id="GO:0018489">
    <property type="term" value="F:vanillate monooxygenase activity"/>
    <property type="evidence" value="ECO:0007669"/>
    <property type="project" value="UniProtKB-EC"/>
</dbReference>
<dbReference type="PANTHER" id="PTHR21266">
    <property type="entry name" value="IRON-SULFUR DOMAIN CONTAINING PROTEIN"/>
    <property type="match status" value="1"/>
</dbReference>
<dbReference type="PROSITE" id="PS51296">
    <property type="entry name" value="RIESKE"/>
    <property type="match status" value="1"/>
</dbReference>
<dbReference type="PROSITE" id="PS00570">
    <property type="entry name" value="RING_HYDROXYL_ALPHA"/>
    <property type="match status" value="1"/>
</dbReference>
<keyword evidence="5" id="KW-0411">Iron-sulfur</keyword>
<evidence type="ECO:0000256" key="2">
    <source>
        <dbReference type="ARBA" id="ARBA00022723"/>
    </source>
</evidence>
<dbReference type="Gene3D" id="2.102.10.10">
    <property type="entry name" value="Rieske [2Fe-2S] iron-sulphur domain"/>
    <property type="match status" value="1"/>
</dbReference>
<dbReference type="RefSeq" id="WP_167660702.1">
    <property type="nucleotide sequence ID" value="NZ_BMCQ01000004.1"/>
</dbReference>
<evidence type="ECO:0000313" key="8">
    <source>
        <dbReference type="Proteomes" id="UP000783934"/>
    </source>
</evidence>
<dbReference type="Pfam" id="PF19112">
    <property type="entry name" value="VanA_C"/>
    <property type="match status" value="1"/>
</dbReference>
<dbReference type="SUPFAM" id="SSF55961">
    <property type="entry name" value="Bet v1-like"/>
    <property type="match status" value="1"/>
</dbReference>
<comment type="caution">
    <text evidence="7">The sequence shown here is derived from an EMBL/GenBank/DDBJ whole genome shotgun (WGS) entry which is preliminary data.</text>
</comment>
<sequence>MTIATVEVKRDVSEKSKFPLNQWYVAALSSELKDQPIGRTLLEKPIVLFRMGDGTVAALEDRCCHRALPLSSGMVESSGLRCGYHGLLFNQDGKCIEIPGQEKIPSKAKVAAYHVQERDGLIWIWFGQDQHVAPACDAPSYFVHSDPQYVYGGGVYYYNAPYQLIHDNLLDLSHLAYVHPHTIGGNAKIHMNAEMKVESEGDNVRVIRYMPNSEPPSTYTAAYTFHGNVDRWQEIDFRVTHQLIWTGAVDHNTADLNDPERGGFHMRGFHGITPETETTCHYFWTMATNPTNNVEEIKNKVVEQTQLTFDEDKEIIEKQYQNMLRFGPKPVIDIHVDVGANRARRIIDRLCEKKEMIQSESNQDKVLETETV</sequence>
<evidence type="ECO:0000256" key="5">
    <source>
        <dbReference type="ARBA" id="ARBA00023014"/>
    </source>
</evidence>
<dbReference type="InterPro" id="IPR015881">
    <property type="entry name" value="ARHD_Rieske_2Fe_2S"/>
</dbReference>
<reference evidence="7 8" key="1">
    <citation type="submission" date="2020-03" db="EMBL/GenBank/DDBJ databases">
        <title>Genomic Encyclopedia of Type Strains, Phase IV (KMG-IV): sequencing the most valuable type-strain genomes for metagenomic binning, comparative biology and taxonomic classification.</title>
        <authorList>
            <person name="Goeker M."/>
        </authorList>
    </citation>
    <scope>NUCLEOTIDE SEQUENCE [LARGE SCALE GENOMIC DNA]</scope>
    <source>
        <strain evidence="7 8">DSM 26613</strain>
    </source>
</reference>
<feature type="domain" description="Rieske" evidence="6">
    <location>
        <begin position="23"/>
        <end position="124"/>
    </location>
</feature>
<name>A0ABX0WMS2_9BURK</name>
<dbReference type="Gene3D" id="3.90.380.10">
    <property type="entry name" value="Naphthalene 1,2-dioxygenase Alpha Subunit, Chain A, domain 1"/>
    <property type="match status" value="1"/>
</dbReference>
<evidence type="ECO:0000256" key="3">
    <source>
        <dbReference type="ARBA" id="ARBA00023002"/>
    </source>
</evidence>
<evidence type="ECO:0000256" key="1">
    <source>
        <dbReference type="ARBA" id="ARBA00022714"/>
    </source>
</evidence>
<dbReference type="InterPro" id="IPR050584">
    <property type="entry name" value="Cholesterol_7-desaturase"/>
</dbReference>
<keyword evidence="3 7" id="KW-0560">Oxidoreductase</keyword>
<keyword evidence="7" id="KW-0503">Monooxygenase</keyword>
<protein>
    <submittedName>
        <fullName evidence="7">Vanillate O-demethylase monooxygenase subunit</fullName>
        <ecNumber evidence="7">1.14.13.82</ecNumber>
    </submittedName>
</protein>
<keyword evidence="4" id="KW-0408">Iron</keyword>
<dbReference type="InterPro" id="IPR036922">
    <property type="entry name" value="Rieske_2Fe-2S_sf"/>
</dbReference>
<dbReference type="CDD" id="cd08878">
    <property type="entry name" value="RHO_alpha_C_DMO-like"/>
    <property type="match status" value="1"/>
</dbReference>